<evidence type="ECO:0000256" key="1">
    <source>
        <dbReference type="SAM" id="SignalP"/>
    </source>
</evidence>
<dbReference type="PANTHER" id="PTHR33122">
    <property type="entry name" value="LIPID BINDING PROTEIN-RELATED"/>
    <property type="match status" value="1"/>
</dbReference>
<dbReference type="InterPro" id="IPR036312">
    <property type="entry name" value="Bifun_inhib/LTP/seed_sf"/>
</dbReference>
<evidence type="ECO:0000259" key="2">
    <source>
        <dbReference type="Pfam" id="PF14368"/>
    </source>
</evidence>
<dbReference type="Gene3D" id="1.10.110.10">
    <property type="entry name" value="Plant lipid-transfer and hydrophobic proteins"/>
    <property type="match status" value="1"/>
</dbReference>
<dbReference type="PANTHER" id="PTHR33122:SF36">
    <property type="entry name" value="LIPID TRANSFER PROTEIN"/>
    <property type="match status" value="1"/>
</dbReference>
<dbReference type="AlphaFoldDB" id="A0A396I936"/>
<name>A0A396I936_MEDTR</name>
<dbReference type="InterPro" id="IPR016140">
    <property type="entry name" value="Bifunc_inhib/LTP/seed_store"/>
</dbReference>
<dbReference type="Pfam" id="PF14368">
    <property type="entry name" value="LTP_2"/>
    <property type="match status" value="1"/>
</dbReference>
<dbReference type="GO" id="GO:0009627">
    <property type="term" value="P:systemic acquired resistance"/>
    <property type="evidence" value="ECO:0007669"/>
    <property type="project" value="InterPro"/>
</dbReference>
<feature type="chain" id="PRO_5017296996" evidence="1">
    <location>
        <begin position="25"/>
        <end position="220"/>
    </location>
</feature>
<feature type="domain" description="Bifunctional inhibitor/plant lipid transfer protein/seed storage helical" evidence="2">
    <location>
        <begin position="22"/>
        <end position="70"/>
    </location>
</feature>
<keyword evidence="1" id="KW-0732">Signal</keyword>
<comment type="caution">
    <text evidence="3">The sequence shown here is derived from an EMBL/GenBank/DDBJ whole genome shotgun (WGS) entry which is preliminary data.</text>
</comment>
<dbReference type="Proteomes" id="UP000265566">
    <property type="component" value="Chromosome 4"/>
</dbReference>
<dbReference type="InterPro" id="IPR039265">
    <property type="entry name" value="DIR1-like"/>
</dbReference>
<evidence type="ECO:0000313" key="3">
    <source>
        <dbReference type="EMBL" id="RHN61251.1"/>
    </source>
</evidence>
<reference evidence="4" key="1">
    <citation type="journal article" date="2018" name="Nat. Plants">
        <title>Whole-genome landscape of Medicago truncatula symbiotic genes.</title>
        <authorList>
            <person name="Pecrix Y."/>
            <person name="Staton S.E."/>
            <person name="Sallet E."/>
            <person name="Lelandais-Briere C."/>
            <person name="Moreau S."/>
            <person name="Carrere S."/>
            <person name="Blein T."/>
            <person name="Jardinaud M.F."/>
            <person name="Latrasse D."/>
            <person name="Zouine M."/>
            <person name="Zahm M."/>
            <person name="Kreplak J."/>
            <person name="Mayjonade B."/>
            <person name="Satge C."/>
            <person name="Perez M."/>
            <person name="Cauet S."/>
            <person name="Marande W."/>
            <person name="Chantry-Darmon C."/>
            <person name="Lopez-Roques C."/>
            <person name="Bouchez O."/>
            <person name="Berard A."/>
            <person name="Debelle F."/>
            <person name="Munos S."/>
            <person name="Bendahmane A."/>
            <person name="Berges H."/>
            <person name="Niebel A."/>
            <person name="Buitink J."/>
            <person name="Frugier F."/>
            <person name="Benhamed M."/>
            <person name="Crespi M."/>
            <person name="Gouzy J."/>
            <person name="Gamas P."/>
        </authorList>
    </citation>
    <scope>NUCLEOTIDE SEQUENCE [LARGE SCALE GENOMIC DNA]</scope>
    <source>
        <strain evidence="4">cv. Jemalong A17</strain>
    </source>
</reference>
<proteinExistence type="predicted"/>
<protein>
    <submittedName>
        <fullName evidence="3">Putative bifunctional inhibitor/plant lipid transfer protein/seed storage helical</fullName>
    </submittedName>
</protein>
<sequence>MEACNKVMIVGMLFAIANAMFANGELTVCNLTRKERMACESYIVHHDPSPTCCYAITKADFQCFCEYKKNGWIVFYGILPRITLEIPVKYCDPLHLHVDLWAMPLDDFEHDARGAEEFANDVVGGVGFPSVVGEVPQSSCFERGGPSVPVSIVKETREYVVGSGELGRVNGPKVPWLISPSKVDVVPIMERTPSVVASVGQTLMSLATSMWMLQCGSYLL</sequence>
<gene>
    <name evidence="3" type="ORF">MtrunA17_Chr4g0034571</name>
</gene>
<organism evidence="3 4">
    <name type="scientific">Medicago truncatula</name>
    <name type="common">Barrel medic</name>
    <name type="synonym">Medicago tribuloides</name>
    <dbReference type="NCBI Taxonomy" id="3880"/>
    <lineage>
        <taxon>Eukaryota</taxon>
        <taxon>Viridiplantae</taxon>
        <taxon>Streptophyta</taxon>
        <taxon>Embryophyta</taxon>
        <taxon>Tracheophyta</taxon>
        <taxon>Spermatophyta</taxon>
        <taxon>Magnoliopsida</taxon>
        <taxon>eudicotyledons</taxon>
        <taxon>Gunneridae</taxon>
        <taxon>Pentapetalae</taxon>
        <taxon>rosids</taxon>
        <taxon>fabids</taxon>
        <taxon>Fabales</taxon>
        <taxon>Fabaceae</taxon>
        <taxon>Papilionoideae</taxon>
        <taxon>50 kb inversion clade</taxon>
        <taxon>NPAAA clade</taxon>
        <taxon>Hologalegina</taxon>
        <taxon>IRL clade</taxon>
        <taxon>Trifolieae</taxon>
        <taxon>Medicago</taxon>
    </lineage>
</organism>
<dbReference type="GO" id="GO:0005504">
    <property type="term" value="F:fatty acid binding"/>
    <property type="evidence" value="ECO:0007669"/>
    <property type="project" value="InterPro"/>
</dbReference>
<feature type="signal peptide" evidence="1">
    <location>
        <begin position="1"/>
        <end position="24"/>
    </location>
</feature>
<dbReference type="Gramene" id="rna23692">
    <property type="protein sequence ID" value="RHN61251.1"/>
    <property type="gene ID" value="gene23692"/>
</dbReference>
<accession>A0A396I936</accession>
<dbReference type="EMBL" id="PSQE01000004">
    <property type="protein sequence ID" value="RHN61251.1"/>
    <property type="molecule type" value="Genomic_DNA"/>
</dbReference>
<evidence type="ECO:0000313" key="4">
    <source>
        <dbReference type="Proteomes" id="UP000265566"/>
    </source>
</evidence>
<dbReference type="SUPFAM" id="SSF47699">
    <property type="entry name" value="Bifunctional inhibitor/lipid-transfer protein/seed storage 2S albumin"/>
    <property type="match status" value="1"/>
</dbReference>